<sequence>MGDIICGFGHPSPKRLPKQHCEDRHVGLMASIVKFVKWKSLWTAIRKKRKQSYGQEKQHQPVKYTNKVTLAEWILASPGFSNGCTSGSEYSGLNQFSGRVYPSVEEDCECFTIKPRETSPVDRPTRVDGGEMMGFSLSQSGSGKTKKKVSFRLPVLADIFILDSPEAPFESY</sequence>
<evidence type="ECO:0000313" key="1">
    <source>
        <dbReference type="EMBL" id="CAK9165487.1"/>
    </source>
</evidence>
<keyword evidence="2" id="KW-1185">Reference proteome</keyword>
<dbReference type="AlphaFoldDB" id="A0ABC8T7V3"/>
<dbReference type="Proteomes" id="UP001642360">
    <property type="component" value="Unassembled WGS sequence"/>
</dbReference>
<accession>A0ABC8T7V3</accession>
<evidence type="ECO:0000313" key="2">
    <source>
        <dbReference type="Proteomes" id="UP001642360"/>
    </source>
</evidence>
<organism evidence="1 2">
    <name type="scientific">Ilex paraguariensis</name>
    <name type="common">yerba mate</name>
    <dbReference type="NCBI Taxonomy" id="185542"/>
    <lineage>
        <taxon>Eukaryota</taxon>
        <taxon>Viridiplantae</taxon>
        <taxon>Streptophyta</taxon>
        <taxon>Embryophyta</taxon>
        <taxon>Tracheophyta</taxon>
        <taxon>Spermatophyta</taxon>
        <taxon>Magnoliopsida</taxon>
        <taxon>eudicotyledons</taxon>
        <taxon>Gunneridae</taxon>
        <taxon>Pentapetalae</taxon>
        <taxon>asterids</taxon>
        <taxon>campanulids</taxon>
        <taxon>Aquifoliales</taxon>
        <taxon>Aquifoliaceae</taxon>
        <taxon>Ilex</taxon>
    </lineage>
</organism>
<proteinExistence type="predicted"/>
<comment type="caution">
    <text evidence="1">The sequence shown here is derived from an EMBL/GenBank/DDBJ whole genome shotgun (WGS) entry which is preliminary data.</text>
</comment>
<dbReference type="EMBL" id="CAUOFW020004392">
    <property type="protein sequence ID" value="CAK9165487.1"/>
    <property type="molecule type" value="Genomic_DNA"/>
</dbReference>
<reference evidence="1 2" key="1">
    <citation type="submission" date="2024-02" db="EMBL/GenBank/DDBJ databases">
        <authorList>
            <person name="Vignale AGUSTIN F."/>
            <person name="Sosa J E."/>
            <person name="Modenutti C."/>
        </authorList>
    </citation>
    <scope>NUCLEOTIDE SEQUENCE [LARGE SCALE GENOMIC DNA]</scope>
</reference>
<protein>
    <submittedName>
        <fullName evidence="1">Uncharacterized protein</fullName>
    </submittedName>
</protein>
<name>A0ABC8T7V3_9AQUA</name>
<gene>
    <name evidence="1" type="ORF">ILEXP_LOCUS34653</name>
</gene>